<protein>
    <submittedName>
        <fullName evidence="2">Uncharacterized protein</fullName>
    </submittedName>
</protein>
<accession>G0MYB0</accession>
<dbReference type="InParanoid" id="G0MYB0"/>
<evidence type="ECO:0000313" key="2">
    <source>
        <dbReference type="EMBL" id="EGT47508.1"/>
    </source>
</evidence>
<keyword evidence="1" id="KW-0175">Coiled coil</keyword>
<feature type="coiled-coil region" evidence="1">
    <location>
        <begin position="146"/>
        <end position="173"/>
    </location>
</feature>
<dbReference type="Proteomes" id="UP000008068">
    <property type="component" value="Unassembled WGS sequence"/>
</dbReference>
<evidence type="ECO:0000256" key="1">
    <source>
        <dbReference type="SAM" id="Coils"/>
    </source>
</evidence>
<organism evidence="3">
    <name type="scientific">Caenorhabditis brenneri</name>
    <name type="common">Nematode worm</name>
    <dbReference type="NCBI Taxonomy" id="135651"/>
    <lineage>
        <taxon>Eukaryota</taxon>
        <taxon>Metazoa</taxon>
        <taxon>Ecdysozoa</taxon>
        <taxon>Nematoda</taxon>
        <taxon>Chromadorea</taxon>
        <taxon>Rhabditida</taxon>
        <taxon>Rhabditina</taxon>
        <taxon>Rhabditomorpha</taxon>
        <taxon>Rhabditoidea</taxon>
        <taxon>Rhabditidae</taxon>
        <taxon>Peloderinae</taxon>
        <taxon>Caenorhabditis</taxon>
    </lineage>
</organism>
<evidence type="ECO:0000313" key="3">
    <source>
        <dbReference type="Proteomes" id="UP000008068"/>
    </source>
</evidence>
<dbReference type="EMBL" id="GL379820">
    <property type="protein sequence ID" value="EGT47508.1"/>
    <property type="molecule type" value="Genomic_DNA"/>
</dbReference>
<keyword evidence="3" id="KW-1185">Reference proteome</keyword>
<feature type="coiled-coil region" evidence="1">
    <location>
        <begin position="273"/>
        <end position="300"/>
    </location>
</feature>
<name>G0MYB0_CAEBE</name>
<dbReference type="AlphaFoldDB" id="G0MYB0"/>
<reference evidence="3" key="1">
    <citation type="submission" date="2011-07" db="EMBL/GenBank/DDBJ databases">
        <authorList>
            <consortium name="Caenorhabditis brenneri Sequencing and Analysis Consortium"/>
            <person name="Wilson R.K."/>
        </authorList>
    </citation>
    <scope>NUCLEOTIDE SEQUENCE [LARGE SCALE GENOMIC DNA]</scope>
    <source>
        <strain evidence="3">PB2801</strain>
    </source>
</reference>
<gene>
    <name evidence="2" type="ORF">CAEBREN_20126</name>
</gene>
<dbReference type="HOGENOM" id="CLU_897820_0_0_1"/>
<proteinExistence type="predicted"/>
<sequence length="310" mass="35406">MPGTLSKYAKPRKQKYYIMYTYDDDEECGFETEDKSDKWGRWKKTTLQMTPELRENIMKHKELRGLLELVENGGGNEPVSLRSTAKNLVALRTTEPQMFPIESVLFCPNGTLEVEWKSFPESIFWDMPEIKESKEVQEIRTLKMIINEERSKIETLGNELDIALEKLQNLDIDAAPKRKRQAGVDEKTAAEEIEELRQKLKKDVGGILDRLRSGLQFDAAEKIANVEEAQPVPDAHQIPIVVLGPEGVIQNPADSIQGGLVIDHNNQDLPFDEEMLVDNQVEAEQNREEEKNEMNEAVIDVMNSILERIA</sequence>